<feature type="domain" description="TRPM SLOG" evidence="1">
    <location>
        <begin position="92"/>
        <end position="226"/>
    </location>
</feature>
<evidence type="ECO:0000313" key="2">
    <source>
        <dbReference type="EMBL" id="CAF3795256.1"/>
    </source>
</evidence>
<dbReference type="PANTHER" id="PTHR13800:SF12">
    <property type="entry name" value="TRANSIENT RECEPTOR POTENTIAL CATION CHANNEL SUBFAMILY M MEMBER-LIKE 2"/>
    <property type="match status" value="1"/>
</dbReference>
<dbReference type="InterPro" id="IPR041491">
    <property type="entry name" value="TRPM_SLOG"/>
</dbReference>
<dbReference type="GO" id="GO:0005886">
    <property type="term" value="C:plasma membrane"/>
    <property type="evidence" value="ECO:0007669"/>
    <property type="project" value="TreeGrafter"/>
</dbReference>
<dbReference type="Proteomes" id="UP000681967">
    <property type="component" value="Unassembled WGS sequence"/>
</dbReference>
<dbReference type="GO" id="GO:0099604">
    <property type="term" value="F:ligand-gated calcium channel activity"/>
    <property type="evidence" value="ECO:0007669"/>
    <property type="project" value="TreeGrafter"/>
</dbReference>
<reference evidence="2" key="1">
    <citation type="submission" date="2021-02" db="EMBL/GenBank/DDBJ databases">
        <authorList>
            <person name="Nowell W R."/>
        </authorList>
    </citation>
    <scope>NUCLEOTIDE SEQUENCE</scope>
</reference>
<accession>A0A8S2J7M8</accession>
<protein>
    <recommendedName>
        <fullName evidence="1">TRPM SLOG domain-containing protein</fullName>
    </recommendedName>
</protein>
<dbReference type="EMBL" id="CAJOBH010000477">
    <property type="protein sequence ID" value="CAF3795256.1"/>
    <property type="molecule type" value="Genomic_DNA"/>
</dbReference>
<dbReference type="PANTHER" id="PTHR13800">
    <property type="entry name" value="TRANSIENT RECEPTOR POTENTIAL CATION CHANNEL, SUBFAMILY M, MEMBER 6"/>
    <property type="match status" value="1"/>
</dbReference>
<dbReference type="AlphaFoldDB" id="A0A8S2J7M8"/>
<dbReference type="InterPro" id="IPR050927">
    <property type="entry name" value="TRPM"/>
</dbReference>
<dbReference type="Pfam" id="PF18139">
    <property type="entry name" value="LSDAT_euk"/>
    <property type="match status" value="1"/>
</dbReference>
<organism evidence="2 3">
    <name type="scientific">Rotaria magnacalcarata</name>
    <dbReference type="NCBI Taxonomy" id="392030"/>
    <lineage>
        <taxon>Eukaryota</taxon>
        <taxon>Metazoa</taxon>
        <taxon>Spiralia</taxon>
        <taxon>Gnathifera</taxon>
        <taxon>Rotifera</taxon>
        <taxon>Eurotatoria</taxon>
        <taxon>Bdelloidea</taxon>
        <taxon>Philodinida</taxon>
        <taxon>Philodinidae</taxon>
        <taxon>Rotaria</taxon>
    </lineage>
</organism>
<sequence length="775" mass="89554">MERFKWPSLRARYDFQRGLIAAANATNYKDLTQEQTEIIPCENKHQHILRPWRSNRFADRTRRPLGKALNIDEIIMKSPLASQNITNYKQLKKIYRNHSIMPNTKSDSLSLAPNHTHFVLLDNIKMNSTNNQTPYGGVNTTIDLRVEIEYQIKETFKVPMIHILADDDALAAATVCTALEHDLPVILIEGTGRAVNKFAEWYRSLYGDKLMNPQVYRSDDIYEEAQNSNFETFKQKVQNENQPDVINTLEKEKFLEALMSKKGYKLIWIIQFINDQGRTKLDEVIFYALFNATSMIRSGEVREVQEFKLAMAWNKFDHIQPNLFIDRNKFKWTNEQLDEELACAISTNKVRFTDLLVKQGASFNRLRTKMQFEKLYNDKDFLPLLKDYLRNDVDNESDLPKLRQFNSAYELNPQQNEHSESFRCQNNLNHCDETPHKTSATAFNCVFNDTDMIQENGLIDSISIQYNEYLPEDSPIVPICWLVSSTNKPGVVVLVRKTQPLLQVKKTNSFVDYAFPSTEKLYVTTGQYLAFIFLDKKYFPVKVTGKNQYCGQLTWYSNNGEEIEIVEKKDQGVGINFVVNPLPEYGIHNVDDNLDIDSNLFNRVVFNYKDCIQTSNGLIKKVTIQFSPLHSIGESPVAAYILSPEKQNSSTFRIRDKTRFRHDNLGGVGTRRMTFDTPLTCYEGDVLALEFSSKSRIPVCVRDRNEYSTSSEYFHEAEKQGPIKFDNYPSFGAAFSFIVENSTEDEGKTNQEVEMTGINDQLISSYSTYTPSWLY</sequence>
<comment type="caution">
    <text evidence="2">The sequence shown here is derived from an EMBL/GenBank/DDBJ whole genome shotgun (WGS) entry which is preliminary data.</text>
</comment>
<name>A0A8S2J7M8_9BILA</name>
<evidence type="ECO:0000259" key="1">
    <source>
        <dbReference type="Pfam" id="PF18139"/>
    </source>
</evidence>
<evidence type="ECO:0000313" key="3">
    <source>
        <dbReference type="Proteomes" id="UP000681967"/>
    </source>
</evidence>
<feature type="non-terminal residue" evidence="2">
    <location>
        <position position="1"/>
    </location>
</feature>
<proteinExistence type="predicted"/>
<gene>
    <name evidence="2" type="ORF">BYL167_LOCUS2681</name>
</gene>